<sequence length="71" mass="7583">MPDIFPLGTRTCGDGGECSRNIGVYGYQCCGDDNTLCCGSMTLGGFIAIGAIALVIILLILVIVCKRKRRR</sequence>
<feature type="transmembrane region" description="Helical" evidence="1">
    <location>
        <begin position="43"/>
        <end position="65"/>
    </location>
</feature>
<keyword evidence="1" id="KW-1133">Transmembrane helix</keyword>
<keyword evidence="1" id="KW-0812">Transmembrane</keyword>
<evidence type="ECO:0000256" key="1">
    <source>
        <dbReference type="SAM" id="Phobius"/>
    </source>
</evidence>
<protein>
    <submittedName>
        <fullName evidence="2">Uncharacterized protein</fullName>
    </submittedName>
</protein>
<dbReference type="EMBL" id="JARK01001402">
    <property type="protein sequence ID" value="EYC08444.1"/>
    <property type="molecule type" value="Genomic_DNA"/>
</dbReference>
<dbReference type="Proteomes" id="UP000024635">
    <property type="component" value="Unassembled WGS sequence"/>
</dbReference>
<accession>A0A016TZF7</accession>
<reference evidence="3" key="1">
    <citation type="journal article" date="2015" name="Nat. Genet.">
        <title>The genome and transcriptome of the zoonotic hookworm Ancylostoma ceylanicum identify infection-specific gene families.</title>
        <authorList>
            <person name="Schwarz E.M."/>
            <person name="Hu Y."/>
            <person name="Antoshechkin I."/>
            <person name="Miller M.M."/>
            <person name="Sternberg P.W."/>
            <person name="Aroian R.V."/>
        </authorList>
    </citation>
    <scope>NUCLEOTIDE SEQUENCE</scope>
    <source>
        <strain evidence="3">HY135</strain>
    </source>
</reference>
<keyword evidence="1" id="KW-0472">Membrane</keyword>
<evidence type="ECO:0000313" key="2">
    <source>
        <dbReference type="EMBL" id="EYC08444.1"/>
    </source>
</evidence>
<evidence type="ECO:0000313" key="3">
    <source>
        <dbReference type="Proteomes" id="UP000024635"/>
    </source>
</evidence>
<keyword evidence="3" id="KW-1185">Reference proteome</keyword>
<proteinExistence type="predicted"/>
<dbReference type="AlphaFoldDB" id="A0A016TZF7"/>
<name>A0A016TZF7_9BILA</name>
<gene>
    <name evidence="2" type="primary">Acey_s0066.g3768</name>
    <name evidence="2" type="ORF">Y032_0066g3768</name>
</gene>
<comment type="caution">
    <text evidence="2">The sequence shown here is derived from an EMBL/GenBank/DDBJ whole genome shotgun (WGS) entry which is preliminary data.</text>
</comment>
<organism evidence="2 3">
    <name type="scientific">Ancylostoma ceylanicum</name>
    <dbReference type="NCBI Taxonomy" id="53326"/>
    <lineage>
        <taxon>Eukaryota</taxon>
        <taxon>Metazoa</taxon>
        <taxon>Ecdysozoa</taxon>
        <taxon>Nematoda</taxon>
        <taxon>Chromadorea</taxon>
        <taxon>Rhabditida</taxon>
        <taxon>Rhabditina</taxon>
        <taxon>Rhabditomorpha</taxon>
        <taxon>Strongyloidea</taxon>
        <taxon>Ancylostomatidae</taxon>
        <taxon>Ancylostomatinae</taxon>
        <taxon>Ancylostoma</taxon>
    </lineage>
</organism>